<keyword evidence="3" id="KW-1185">Reference proteome</keyword>
<keyword evidence="1" id="KW-1133">Transmembrane helix</keyword>
<dbReference type="Gramene" id="C.cajan_30332.t">
    <property type="protein sequence ID" value="C.cajan_30332.t"/>
    <property type="gene ID" value="C.cajan_30332"/>
</dbReference>
<feature type="transmembrane region" description="Helical" evidence="1">
    <location>
        <begin position="46"/>
        <end position="65"/>
    </location>
</feature>
<dbReference type="Proteomes" id="UP000075243">
    <property type="component" value="Unassembled WGS sequence"/>
</dbReference>
<evidence type="ECO:0000313" key="3">
    <source>
        <dbReference type="Proteomes" id="UP000075243"/>
    </source>
</evidence>
<evidence type="ECO:0000313" key="2">
    <source>
        <dbReference type="EMBL" id="KYP46370.1"/>
    </source>
</evidence>
<gene>
    <name evidence="2" type="ORF">KK1_032017</name>
</gene>
<dbReference type="EMBL" id="KQ483560">
    <property type="protein sequence ID" value="KYP46370.1"/>
    <property type="molecule type" value="Genomic_DNA"/>
</dbReference>
<proteinExistence type="predicted"/>
<accession>A0A151RUZ9</accession>
<name>A0A151RUZ9_CAJCA</name>
<protein>
    <recommendedName>
        <fullName evidence="4">Retrovirus-related Pol polyprotein from transposon TNT 1-94</fullName>
    </recommendedName>
</protein>
<evidence type="ECO:0000256" key="1">
    <source>
        <dbReference type="SAM" id="Phobius"/>
    </source>
</evidence>
<sequence length="74" mass="8890">MQQEYTTLMQSHTWDLVNADESINKYKSQLVTKGSHQVHGFDFYETFYVVIIPITTKIIITFAFTNNWNYFNWM</sequence>
<organism evidence="2 3">
    <name type="scientific">Cajanus cajan</name>
    <name type="common">Pigeon pea</name>
    <name type="synonym">Cajanus indicus</name>
    <dbReference type="NCBI Taxonomy" id="3821"/>
    <lineage>
        <taxon>Eukaryota</taxon>
        <taxon>Viridiplantae</taxon>
        <taxon>Streptophyta</taxon>
        <taxon>Embryophyta</taxon>
        <taxon>Tracheophyta</taxon>
        <taxon>Spermatophyta</taxon>
        <taxon>Magnoliopsida</taxon>
        <taxon>eudicotyledons</taxon>
        <taxon>Gunneridae</taxon>
        <taxon>Pentapetalae</taxon>
        <taxon>rosids</taxon>
        <taxon>fabids</taxon>
        <taxon>Fabales</taxon>
        <taxon>Fabaceae</taxon>
        <taxon>Papilionoideae</taxon>
        <taxon>50 kb inversion clade</taxon>
        <taxon>NPAAA clade</taxon>
        <taxon>indigoferoid/millettioid clade</taxon>
        <taxon>Phaseoleae</taxon>
        <taxon>Cajanus</taxon>
    </lineage>
</organism>
<dbReference type="AlphaFoldDB" id="A0A151RUZ9"/>
<reference evidence="2" key="1">
    <citation type="journal article" date="2012" name="Nat. Biotechnol.">
        <title>Draft genome sequence of pigeonpea (Cajanus cajan), an orphan legume crop of resource-poor farmers.</title>
        <authorList>
            <person name="Varshney R.K."/>
            <person name="Chen W."/>
            <person name="Li Y."/>
            <person name="Bharti A.K."/>
            <person name="Saxena R.K."/>
            <person name="Schlueter J.A."/>
            <person name="Donoghue M.T."/>
            <person name="Azam S."/>
            <person name="Fan G."/>
            <person name="Whaley A.M."/>
            <person name="Farmer A.D."/>
            <person name="Sheridan J."/>
            <person name="Iwata A."/>
            <person name="Tuteja R."/>
            <person name="Penmetsa R.V."/>
            <person name="Wu W."/>
            <person name="Upadhyaya H.D."/>
            <person name="Yang S.P."/>
            <person name="Shah T."/>
            <person name="Saxena K.B."/>
            <person name="Michael T."/>
            <person name="McCombie W.R."/>
            <person name="Yang B."/>
            <person name="Zhang G."/>
            <person name="Yang H."/>
            <person name="Wang J."/>
            <person name="Spillane C."/>
            <person name="Cook D.R."/>
            <person name="May G.D."/>
            <person name="Xu X."/>
            <person name="Jackson S.A."/>
        </authorList>
    </citation>
    <scope>NUCLEOTIDE SEQUENCE [LARGE SCALE GENOMIC DNA]</scope>
</reference>
<keyword evidence="1" id="KW-0812">Transmembrane</keyword>
<keyword evidence="1" id="KW-0472">Membrane</keyword>
<evidence type="ECO:0008006" key="4">
    <source>
        <dbReference type="Google" id="ProtNLM"/>
    </source>
</evidence>